<dbReference type="InterPro" id="IPR003594">
    <property type="entry name" value="HATPase_dom"/>
</dbReference>
<evidence type="ECO:0000313" key="8">
    <source>
        <dbReference type="Proteomes" id="UP000198851"/>
    </source>
</evidence>
<dbReference type="Pfam" id="PF00072">
    <property type="entry name" value="Response_reg"/>
    <property type="match status" value="1"/>
</dbReference>
<dbReference type="InterPro" id="IPR013656">
    <property type="entry name" value="PAS_4"/>
</dbReference>
<dbReference type="Gene3D" id="3.30.450.20">
    <property type="entry name" value="PAS domain"/>
    <property type="match status" value="2"/>
</dbReference>
<dbReference type="Gene3D" id="3.30.565.10">
    <property type="entry name" value="Histidine kinase-like ATPase, C-terminal domain"/>
    <property type="match status" value="1"/>
</dbReference>
<dbReference type="SUPFAM" id="SSF55785">
    <property type="entry name" value="PYP-like sensor domain (PAS domain)"/>
    <property type="match status" value="2"/>
</dbReference>
<dbReference type="PANTHER" id="PTHR43065:SF42">
    <property type="entry name" value="TWO-COMPONENT SENSOR PPRA"/>
    <property type="match status" value="1"/>
</dbReference>
<keyword evidence="8" id="KW-1185">Reference proteome</keyword>
<dbReference type="SMART" id="SM00448">
    <property type="entry name" value="REC"/>
    <property type="match status" value="1"/>
</dbReference>
<evidence type="ECO:0000256" key="3">
    <source>
        <dbReference type="PROSITE-ProRule" id="PRU00169"/>
    </source>
</evidence>
<evidence type="ECO:0000256" key="2">
    <source>
        <dbReference type="ARBA" id="ARBA00012438"/>
    </source>
</evidence>
<gene>
    <name evidence="7" type="ORF">SAMN04488036_10432</name>
</gene>
<dbReference type="SUPFAM" id="SSF55874">
    <property type="entry name" value="ATPase domain of HSP90 chaperone/DNA topoisomerase II/histidine kinase"/>
    <property type="match status" value="1"/>
</dbReference>
<dbReference type="STRING" id="1280847.SAMN04488036_10432"/>
<evidence type="ECO:0000256" key="1">
    <source>
        <dbReference type="ARBA" id="ARBA00000085"/>
    </source>
</evidence>
<dbReference type="InterPro" id="IPR005467">
    <property type="entry name" value="His_kinase_dom"/>
</dbReference>
<reference evidence="8" key="1">
    <citation type="submission" date="2016-10" db="EMBL/GenBank/DDBJ databases">
        <authorList>
            <person name="Varghese N."/>
            <person name="Submissions S."/>
        </authorList>
    </citation>
    <scope>NUCLEOTIDE SEQUENCE [LARGE SCALE GENOMIC DNA]</scope>
    <source>
        <strain evidence="8">DSM 28453</strain>
    </source>
</reference>
<dbReference type="Proteomes" id="UP000198851">
    <property type="component" value="Unassembled WGS sequence"/>
</dbReference>
<dbReference type="InterPro" id="IPR004358">
    <property type="entry name" value="Sig_transdc_His_kin-like_C"/>
</dbReference>
<dbReference type="Pfam" id="PF02518">
    <property type="entry name" value="HATPase_c"/>
    <property type="match status" value="1"/>
</dbReference>
<organism evidence="7 8">
    <name type="scientific">Shimia haliotis</name>
    <dbReference type="NCBI Taxonomy" id="1280847"/>
    <lineage>
        <taxon>Bacteria</taxon>
        <taxon>Pseudomonadati</taxon>
        <taxon>Pseudomonadota</taxon>
        <taxon>Alphaproteobacteria</taxon>
        <taxon>Rhodobacterales</taxon>
        <taxon>Roseobacteraceae</taxon>
    </lineage>
</organism>
<dbReference type="PROSITE" id="PS50109">
    <property type="entry name" value="HIS_KIN"/>
    <property type="match status" value="1"/>
</dbReference>
<dbReference type="GO" id="GO:0000160">
    <property type="term" value="P:phosphorelay signal transduction system"/>
    <property type="evidence" value="ECO:0007669"/>
    <property type="project" value="InterPro"/>
</dbReference>
<comment type="catalytic activity">
    <reaction evidence="1">
        <text>ATP + protein L-histidine = ADP + protein N-phospho-L-histidine.</text>
        <dbReference type="EC" id="2.7.13.3"/>
    </reaction>
</comment>
<dbReference type="InterPro" id="IPR011006">
    <property type="entry name" value="CheY-like_superfamily"/>
</dbReference>
<feature type="coiled-coil region" evidence="4">
    <location>
        <begin position="150"/>
        <end position="187"/>
    </location>
</feature>
<feature type="domain" description="Response regulatory" evidence="6">
    <location>
        <begin position="525"/>
        <end position="637"/>
    </location>
</feature>
<dbReference type="SUPFAM" id="SSF52172">
    <property type="entry name" value="CheY-like"/>
    <property type="match status" value="1"/>
</dbReference>
<dbReference type="InterPro" id="IPR036890">
    <property type="entry name" value="HATPase_C_sf"/>
</dbReference>
<dbReference type="Pfam" id="PF12860">
    <property type="entry name" value="PAS_7"/>
    <property type="match status" value="1"/>
</dbReference>
<dbReference type="OrthoDB" id="9796100at2"/>
<dbReference type="Pfam" id="PF08448">
    <property type="entry name" value="PAS_4"/>
    <property type="match status" value="1"/>
</dbReference>
<dbReference type="AlphaFoldDB" id="A0A1I4E7G5"/>
<sequence>MQPSARKIQDMTAAGLNLIKQALSIYDSDLKLVVANARFREMFSIPRALIQPGADFSDTIRFLIENGEYGHVPEDIVEEFIAERVERARAFEPHYFERERADGRWISVEGSPLPQGGWVAVYTDITSTKRQEALLRSRSEELSDQVLKHAEELSATNRELEATVQTLEEVKRQLTESEARMRLTAEMMPAHIAHLGPDRLYTYSNRRLSAVIPGRPSDIVGMHARDALGESAFTAIEPYMERAFRGKASVFEFNEHPSTRRIRVAFTPDDASDDMRGVYVLSMDVTEETQARVALQQTRRREIAAQMTSGLAHDFSNLLTIILGTQGKLSKIDLPGDAPELVEATLGAARRGGKLLDQLANVTGPRVPHLEPTDMRKFLADLETLARPTLDGAVTLIIENNIPDETVMLDTAMLQDSLVNLLLNARDACGGDGTILLIAELVQNTWVQFTVRDTGTGFSDEALMRALDPFFTTKGSDGSGLGLAMVYDMTKLVGGDIKIGNTGTGGQVRMRLPLRRAMQGTAPGLALLVEDNPDLRGLIRDMLTDMQHTVIEAASVEEAHILLEQVPDITLVLSDISLEGEATGVDLVRSLRNDAIPAYLMTSLPVSDPLYIEGASRAPVLSKPFTGDQLDQFLHPK</sequence>
<dbReference type="EC" id="2.7.13.3" evidence="2"/>
<dbReference type="PROSITE" id="PS50110">
    <property type="entry name" value="RESPONSE_REGULATORY"/>
    <property type="match status" value="1"/>
</dbReference>
<keyword evidence="3" id="KW-0597">Phosphoprotein</keyword>
<dbReference type="PANTHER" id="PTHR43065">
    <property type="entry name" value="SENSOR HISTIDINE KINASE"/>
    <property type="match status" value="1"/>
</dbReference>
<dbReference type="InterPro" id="IPR001789">
    <property type="entry name" value="Sig_transdc_resp-reg_receiver"/>
</dbReference>
<dbReference type="GO" id="GO:0004673">
    <property type="term" value="F:protein histidine kinase activity"/>
    <property type="evidence" value="ECO:0007669"/>
    <property type="project" value="UniProtKB-EC"/>
</dbReference>
<feature type="domain" description="Histidine kinase" evidence="5">
    <location>
        <begin position="310"/>
        <end position="516"/>
    </location>
</feature>
<dbReference type="InterPro" id="IPR035965">
    <property type="entry name" value="PAS-like_dom_sf"/>
</dbReference>
<evidence type="ECO:0000259" key="6">
    <source>
        <dbReference type="PROSITE" id="PS50110"/>
    </source>
</evidence>
<evidence type="ECO:0000313" key="7">
    <source>
        <dbReference type="EMBL" id="SFL00880.1"/>
    </source>
</evidence>
<accession>A0A1I4E7G5</accession>
<keyword evidence="4" id="KW-0175">Coiled coil</keyword>
<proteinExistence type="predicted"/>
<feature type="modified residue" description="4-aspartylphosphate" evidence="3">
    <location>
        <position position="575"/>
    </location>
</feature>
<dbReference type="SMART" id="SM00387">
    <property type="entry name" value="HATPase_c"/>
    <property type="match status" value="1"/>
</dbReference>
<protein>
    <recommendedName>
        <fullName evidence="2">histidine kinase</fullName>
        <ecNumber evidence="2">2.7.13.3</ecNumber>
    </recommendedName>
</protein>
<dbReference type="RefSeq" id="WP_093323643.1">
    <property type="nucleotide sequence ID" value="NZ_FOSZ01000004.1"/>
</dbReference>
<name>A0A1I4E7G5_9RHOB</name>
<dbReference type="PRINTS" id="PR00344">
    <property type="entry name" value="BCTRLSENSOR"/>
</dbReference>
<dbReference type="EMBL" id="FOSZ01000004">
    <property type="protein sequence ID" value="SFL00880.1"/>
    <property type="molecule type" value="Genomic_DNA"/>
</dbReference>
<evidence type="ECO:0000256" key="4">
    <source>
        <dbReference type="SAM" id="Coils"/>
    </source>
</evidence>
<dbReference type="Gene3D" id="3.40.50.2300">
    <property type="match status" value="1"/>
</dbReference>
<evidence type="ECO:0000259" key="5">
    <source>
        <dbReference type="PROSITE" id="PS50109"/>
    </source>
</evidence>
<keyword evidence="7" id="KW-0418">Kinase</keyword>
<keyword evidence="7" id="KW-0808">Transferase</keyword>